<gene>
    <name evidence="2" type="ORF">Purlil1_12322</name>
</gene>
<name>A0ABR0BH57_PURLI</name>
<feature type="compositionally biased region" description="Polar residues" evidence="1">
    <location>
        <begin position="240"/>
        <end position="249"/>
    </location>
</feature>
<protein>
    <submittedName>
        <fullName evidence="2">Uncharacterized protein</fullName>
    </submittedName>
</protein>
<feature type="region of interest" description="Disordered" evidence="1">
    <location>
        <begin position="240"/>
        <end position="261"/>
    </location>
</feature>
<evidence type="ECO:0000313" key="3">
    <source>
        <dbReference type="Proteomes" id="UP001287286"/>
    </source>
</evidence>
<sequence>MAALPIALHLIARDVCIEHHESRGGRMDSASHVASTPLGQQLPVSQHVPRGLVPSQHPVPFQVPSMETTAKTHWEPRGVQQAGIEYALTRFYRVRQWGWSKFPHSDGAALGHIRTSAVILESSSGEARRGHSLGRPTPVVATRECDQIFDTGKSSIRGCASNHRVNEHMTAQDTKMPKQSPRCHTAIALAPHDKEKKRRQKPNPVLLARPRKAELSRSNPEAAFLPPACGGSISLTCTSGTGRSATSEDAANLEMPPAETPQSIRDASICGRQEDPATAMAIVFCPHKCTNGSLGEPHRAQFGRPSPCLVVRNRPVDWKLRITDLHIRKWTKPNINEDAANVRDASCRKPRIHGCAWGACNDVDNAQNLEWHFRPSPSPGGGLPFVARLPACIRRSLGIKNRMTRRHKGLLFSTACGRTGHAASITKRLRLCLIFVQGTGQHGVASGTSGVVVVKRTIRCAKSHNPAAAQVPLSTSLCSARVRMLFRYWAQVRSCPLAPIPGSSSDLFRFAPGGWRGEFGHSGYPVVAKADPWMSGQFQTTRDYSDWSGRTK</sequence>
<accession>A0ABR0BH57</accession>
<evidence type="ECO:0000313" key="2">
    <source>
        <dbReference type="EMBL" id="KAK4077560.1"/>
    </source>
</evidence>
<dbReference type="Proteomes" id="UP001287286">
    <property type="component" value="Unassembled WGS sequence"/>
</dbReference>
<evidence type="ECO:0000256" key="1">
    <source>
        <dbReference type="SAM" id="MobiDB-lite"/>
    </source>
</evidence>
<organism evidence="2 3">
    <name type="scientific">Purpureocillium lilacinum</name>
    <name type="common">Paecilomyces lilacinus</name>
    <dbReference type="NCBI Taxonomy" id="33203"/>
    <lineage>
        <taxon>Eukaryota</taxon>
        <taxon>Fungi</taxon>
        <taxon>Dikarya</taxon>
        <taxon>Ascomycota</taxon>
        <taxon>Pezizomycotina</taxon>
        <taxon>Sordariomycetes</taxon>
        <taxon>Hypocreomycetidae</taxon>
        <taxon>Hypocreales</taxon>
        <taxon>Ophiocordycipitaceae</taxon>
        <taxon>Purpureocillium</taxon>
    </lineage>
</organism>
<reference evidence="2 3" key="1">
    <citation type="journal article" date="2024" name="Microbiol. Resour. Announc.">
        <title>Genome annotations for the ascomycete fungi Trichoderma harzianum, Trichoderma aggressivum, and Purpureocillium lilacinum.</title>
        <authorList>
            <person name="Beijen E.P.W."/>
            <person name="Ohm R.A."/>
        </authorList>
    </citation>
    <scope>NUCLEOTIDE SEQUENCE [LARGE SCALE GENOMIC DNA]</scope>
    <source>
        <strain evidence="2 3">CBS 150709</strain>
    </source>
</reference>
<dbReference type="EMBL" id="JAWRVI010000098">
    <property type="protein sequence ID" value="KAK4077560.1"/>
    <property type="molecule type" value="Genomic_DNA"/>
</dbReference>
<proteinExistence type="predicted"/>
<comment type="caution">
    <text evidence="2">The sequence shown here is derived from an EMBL/GenBank/DDBJ whole genome shotgun (WGS) entry which is preliminary data.</text>
</comment>
<keyword evidence="3" id="KW-1185">Reference proteome</keyword>